<proteinExistence type="predicted"/>
<comment type="caution">
    <text evidence="1">The sequence shown here is derived from an EMBL/GenBank/DDBJ whole genome shotgun (WGS) entry which is preliminary data.</text>
</comment>
<accession>A0A839NG71</accession>
<keyword evidence="2" id="KW-1185">Reference proteome</keyword>
<dbReference type="RefSeq" id="WP_183321869.1">
    <property type="nucleotide sequence ID" value="NZ_JACHVQ010000003.1"/>
</dbReference>
<evidence type="ECO:0000313" key="1">
    <source>
        <dbReference type="EMBL" id="MBB2893462.1"/>
    </source>
</evidence>
<name>A0A839NG71_9MICO</name>
<dbReference type="Gene3D" id="1.10.10.60">
    <property type="entry name" value="Homeodomain-like"/>
    <property type="match status" value="1"/>
</dbReference>
<gene>
    <name evidence="1" type="ORF">FHU39_003493</name>
</gene>
<protein>
    <submittedName>
        <fullName evidence="1">Uncharacterized protein</fullName>
    </submittedName>
</protein>
<dbReference type="Proteomes" id="UP000559182">
    <property type="component" value="Unassembled WGS sequence"/>
</dbReference>
<reference evidence="1 2" key="1">
    <citation type="submission" date="2020-08" db="EMBL/GenBank/DDBJ databases">
        <title>Sequencing the genomes of 1000 actinobacteria strains.</title>
        <authorList>
            <person name="Klenk H.-P."/>
        </authorList>
    </citation>
    <scope>NUCLEOTIDE SEQUENCE [LARGE SCALE GENOMIC DNA]</scope>
    <source>
        <strain evidence="1 2">DSM 105369</strain>
    </source>
</reference>
<evidence type="ECO:0000313" key="2">
    <source>
        <dbReference type="Proteomes" id="UP000559182"/>
    </source>
</evidence>
<sequence>MVEASRESIEVAGVERGALVRRAQERLVRIEDIRAASRLRRGGRTQRQIAEILHVTQPRVHRMLIAAEAIGDGVTPEEVILRATVDGADRGTLVQTLAGLTYTFTEYAPGVMDGSRPGTWLQVEVAAASGLLTEDEFDRVRAVVQPPAP</sequence>
<dbReference type="AlphaFoldDB" id="A0A839NG71"/>
<dbReference type="EMBL" id="JACHVQ010000003">
    <property type="protein sequence ID" value="MBB2893462.1"/>
    <property type="molecule type" value="Genomic_DNA"/>
</dbReference>
<organism evidence="1 2">
    <name type="scientific">Flexivirga oryzae</name>
    <dbReference type="NCBI Taxonomy" id="1794944"/>
    <lineage>
        <taxon>Bacteria</taxon>
        <taxon>Bacillati</taxon>
        <taxon>Actinomycetota</taxon>
        <taxon>Actinomycetes</taxon>
        <taxon>Micrococcales</taxon>
        <taxon>Dermacoccaceae</taxon>
        <taxon>Flexivirga</taxon>
    </lineage>
</organism>